<dbReference type="PROSITE" id="PS51684">
    <property type="entry name" value="SAM_MT_TRM5_TYW2"/>
    <property type="match status" value="1"/>
</dbReference>
<evidence type="ECO:0000256" key="4">
    <source>
        <dbReference type="ARBA" id="ARBA00022691"/>
    </source>
</evidence>
<dbReference type="SUPFAM" id="SSF53335">
    <property type="entry name" value="S-adenosyl-L-methionine-dependent methyltransferases"/>
    <property type="match status" value="1"/>
</dbReference>
<dbReference type="Gene3D" id="3.40.50.150">
    <property type="entry name" value="Vaccinia Virus protein VP39"/>
    <property type="match status" value="1"/>
</dbReference>
<evidence type="ECO:0000256" key="3">
    <source>
        <dbReference type="ARBA" id="ARBA00022679"/>
    </source>
</evidence>
<dbReference type="GO" id="GO:0008175">
    <property type="term" value="F:tRNA methyltransferase activity"/>
    <property type="evidence" value="ECO:0007669"/>
    <property type="project" value="TreeGrafter"/>
</dbReference>
<dbReference type="AlphaFoldDB" id="A0A0D6JSL3"/>
<keyword evidence="8" id="KW-1185">Reference proteome</keyword>
<dbReference type="InterPro" id="IPR040601">
    <property type="entry name" value="Trm5a/b_N"/>
</dbReference>
<reference evidence="8" key="1">
    <citation type="submission" date="2015-03" db="EMBL/GenBank/DDBJ databases">
        <authorList>
            <person name="Urmite Genomes"/>
        </authorList>
    </citation>
    <scope>NUCLEOTIDE SEQUENCE [LARGE SCALE GENOMIC DNA]</scope>
    <source>
        <strain evidence="8">Arc-Hr</strain>
    </source>
</reference>
<dbReference type="OrthoDB" id="8079at2157"/>
<dbReference type="InterPro" id="IPR029063">
    <property type="entry name" value="SAM-dependent_MTases_sf"/>
</dbReference>
<dbReference type="Gene3D" id="3.30.70.2580">
    <property type="match status" value="1"/>
</dbReference>
<accession>A0A0D6JSL3</accession>
<feature type="domain" description="SAM-dependent methyltransferase TRM5/TYW2-type" evidence="6">
    <location>
        <begin position="79"/>
        <end position="326"/>
    </location>
</feature>
<dbReference type="Proteomes" id="UP000198902">
    <property type="component" value="Unassembled WGS sequence"/>
</dbReference>
<dbReference type="EMBL" id="CSTE01000002">
    <property type="protein sequence ID" value="CQR50595.1"/>
    <property type="molecule type" value="Genomic_DNA"/>
</dbReference>
<evidence type="ECO:0000256" key="5">
    <source>
        <dbReference type="ARBA" id="ARBA00022694"/>
    </source>
</evidence>
<dbReference type="PANTHER" id="PTHR23245">
    <property type="entry name" value="TRNA METHYLTRANSFERASE"/>
    <property type="match status" value="1"/>
</dbReference>
<dbReference type="PANTHER" id="PTHR23245:SF36">
    <property type="entry name" value="TRNA (GUANINE(37)-N1)-METHYLTRANSFERASE"/>
    <property type="match status" value="1"/>
</dbReference>
<keyword evidence="4" id="KW-0949">S-adenosyl-L-methionine</keyword>
<keyword evidence="5" id="KW-0819">tRNA processing</keyword>
<evidence type="ECO:0000256" key="2">
    <source>
        <dbReference type="ARBA" id="ARBA00022603"/>
    </source>
</evidence>
<evidence type="ECO:0000256" key="1">
    <source>
        <dbReference type="ARBA" id="ARBA00022490"/>
    </source>
</evidence>
<dbReference type="Pfam" id="PF25133">
    <property type="entry name" value="TYW2_N_2"/>
    <property type="match status" value="1"/>
</dbReference>
<dbReference type="GO" id="GO:0005737">
    <property type="term" value="C:cytoplasm"/>
    <property type="evidence" value="ECO:0007669"/>
    <property type="project" value="TreeGrafter"/>
</dbReference>
<dbReference type="InterPro" id="IPR030382">
    <property type="entry name" value="MeTrfase_TRM5/TYW2"/>
</dbReference>
<gene>
    <name evidence="7" type="primary">rlmD</name>
    <name evidence="7" type="ORF">BN996_02077</name>
</gene>
<keyword evidence="3 7" id="KW-0808">Transferase</keyword>
<evidence type="ECO:0000259" key="6">
    <source>
        <dbReference type="PROSITE" id="PS51684"/>
    </source>
</evidence>
<evidence type="ECO:0000313" key="8">
    <source>
        <dbReference type="Proteomes" id="UP000198902"/>
    </source>
</evidence>
<organism evidence="7 8">
    <name type="scientific">Haloferax massiliensis</name>
    <dbReference type="NCBI Taxonomy" id="1476858"/>
    <lineage>
        <taxon>Archaea</taxon>
        <taxon>Methanobacteriati</taxon>
        <taxon>Methanobacteriota</taxon>
        <taxon>Stenosarchaea group</taxon>
        <taxon>Halobacteria</taxon>
        <taxon>Halobacteriales</taxon>
        <taxon>Haloferacaceae</taxon>
        <taxon>Haloferax</taxon>
    </lineage>
</organism>
<name>A0A0D6JSL3_9EURY</name>
<proteinExistence type="predicted"/>
<dbReference type="RefSeq" id="WP_089778743.1">
    <property type="nucleotide sequence ID" value="NZ_CABLRR010000002.1"/>
</dbReference>
<protein>
    <submittedName>
        <fullName evidence="7">23S rRNA (Uracil(1939)-C(5))-methyltransferase RlmD</fullName>
    </submittedName>
</protein>
<dbReference type="InterPro" id="IPR056744">
    <property type="entry name" value="TRM5/TYW2-like_N"/>
</dbReference>
<dbReference type="FunFam" id="3.40.50.150:FF:000131">
    <property type="entry name" value="tRNA wybutosine-synthesizing protein 2/3/4"/>
    <property type="match status" value="1"/>
</dbReference>
<keyword evidence="1" id="KW-0963">Cytoplasm</keyword>
<dbReference type="InterPro" id="IPR056743">
    <property type="entry name" value="TRM5-TYW2-like_MTfase"/>
</dbReference>
<evidence type="ECO:0000313" key="7">
    <source>
        <dbReference type="EMBL" id="CQR50595.1"/>
    </source>
</evidence>
<dbReference type="GO" id="GO:0002939">
    <property type="term" value="P:tRNA N1-guanine methylation"/>
    <property type="evidence" value="ECO:0007669"/>
    <property type="project" value="TreeGrafter"/>
</dbReference>
<dbReference type="Pfam" id="PF18093">
    <property type="entry name" value="Trm5_N"/>
    <property type="match status" value="1"/>
</dbReference>
<dbReference type="Pfam" id="PF02475">
    <property type="entry name" value="TRM5-TYW2_MTfase"/>
    <property type="match status" value="1"/>
</dbReference>
<keyword evidence="2 7" id="KW-0489">Methyltransferase</keyword>
<sequence length="328" mass="36178">MNVPCVRVPRESGEAARRRLADAGLLDHDHEITVSEGTLYIPVVDADAVPEDLAVVDYEPPARETQTTPADLLGFEPSYERLGDIVILDEDDPDRARDIADAIVASDLKAETVVNRASKVKGELRVRDWDVLVGDSTETVHREYGHEFRLDIDTVYFSPRLATERHRVVEAVREGERVFDMFAGVGPFAVPAAAAGAEVVACDLNEAAVAFLRENAERNDVADRLTAIHGDVREVAADYEGWADRLIMNLPHSAGDFLDTAVRLASDDCVIHLYDIQHEDDPFGPGLAAVRAAAEPTYEVEVVTEHVVRSYAPHEYNVCLDVRLTKRA</sequence>